<gene>
    <name evidence="1" type="ORF">B0I28_109104</name>
</gene>
<name>A0A2T0UET4_9ACTN</name>
<proteinExistence type="predicted"/>
<protein>
    <submittedName>
        <fullName evidence="1">Uncharacterized protein</fullName>
    </submittedName>
</protein>
<accession>A0A2T0UET4</accession>
<dbReference type="Pfam" id="PF19730">
    <property type="entry name" value="DUF6221"/>
    <property type="match status" value="1"/>
</dbReference>
<dbReference type="EMBL" id="PVTJ01000009">
    <property type="protein sequence ID" value="PRY56455.1"/>
    <property type="molecule type" value="Genomic_DNA"/>
</dbReference>
<keyword evidence="2" id="KW-1185">Reference proteome</keyword>
<evidence type="ECO:0000313" key="2">
    <source>
        <dbReference type="Proteomes" id="UP000238176"/>
    </source>
</evidence>
<sequence length="128" mass="14245">MTNPIGFLEARLTEDEAIATEASPGPWHLNAEHDEVIAVDDIEVCTAFALSSNQQRNTARHIARHDPSRVLREIQAKRALLAIYKHAIETWDIVGDGFRVVERAVVALAAVYSDHPDYDPTWATAETI</sequence>
<dbReference type="InterPro" id="IPR046193">
    <property type="entry name" value="DUF6221"/>
</dbReference>
<reference evidence="1 2" key="1">
    <citation type="submission" date="2018-03" db="EMBL/GenBank/DDBJ databases">
        <title>Genomic Encyclopedia of Type Strains, Phase III (KMG-III): the genomes of soil and plant-associated and newly described type strains.</title>
        <authorList>
            <person name="Whitman W."/>
        </authorList>
    </citation>
    <scope>NUCLEOTIDE SEQUENCE [LARGE SCALE GENOMIC DNA]</scope>
    <source>
        <strain evidence="1 2">CGMCC 4.7067</strain>
    </source>
</reference>
<dbReference type="RefSeq" id="WP_106365881.1">
    <property type="nucleotide sequence ID" value="NZ_PVTJ01000009.1"/>
</dbReference>
<dbReference type="Proteomes" id="UP000238176">
    <property type="component" value="Unassembled WGS sequence"/>
</dbReference>
<comment type="caution">
    <text evidence="1">The sequence shown here is derived from an EMBL/GenBank/DDBJ whole genome shotgun (WGS) entry which is preliminary data.</text>
</comment>
<evidence type="ECO:0000313" key="1">
    <source>
        <dbReference type="EMBL" id="PRY56455.1"/>
    </source>
</evidence>
<organism evidence="1 2">
    <name type="scientific">Glycomyces artemisiae</name>
    <dbReference type="NCBI Taxonomy" id="1076443"/>
    <lineage>
        <taxon>Bacteria</taxon>
        <taxon>Bacillati</taxon>
        <taxon>Actinomycetota</taxon>
        <taxon>Actinomycetes</taxon>
        <taxon>Glycomycetales</taxon>
        <taxon>Glycomycetaceae</taxon>
        <taxon>Glycomyces</taxon>
    </lineage>
</organism>
<dbReference type="AlphaFoldDB" id="A0A2T0UET4"/>